<gene>
    <name evidence="3" type="ORF">JDO7802_01698</name>
</gene>
<dbReference type="Proteomes" id="UP000049222">
    <property type="component" value="Unassembled WGS sequence"/>
</dbReference>
<dbReference type="RefSeq" id="WP_055084445.1">
    <property type="nucleotide sequence ID" value="NZ_CXSU01000011.1"/>
</dbReference>
<dbReference type="PROSITE" id="PS51257">
    <property type="entry name" value="PROKAR_LIPOPROTEIN"/>
    <property type="match status" value="1"/>
</dbReference>
<dbReference type="SUPFAM" id="SSF159594">
    <property type="entry name" value="XCC0632-like"/>
    <property type="match status" value="1"/>
</dbReference>
<evidence type="ECO:0000313" key="4">
    <source>
        <dbReference type="Proteomes" id="UP000049222"/>
    </source>
</evidence>
<feature type="signal peptide" evidence="1">
    <location>
        <begin position="1"/>
        <end position="25"/>
    </location>
</feature>
<evidence type="ECO:0000259" key="2">
    <source>
        <dbReference type="Pfam" id="PF03886"/>
    </source>
</evidence>
<dbReference type="EMBL" id="CXSU01000011">
    <property type="protein sequence ID" value="CTQ49682.1"/>
    <property type="molecule type" value="Genomic_DNA"/>
</dbReference>
<proteinExistence type="predicted"/>
<keyword evidence="4" id="KW-1185">Reference proteome</keyword>
<dbReference type="InterPro" id="IPR005586">
    <property type="entry name" value="ABC_trans_aux"/>
</dbReference>
<dbReference type="Gene3D" id="3.40.50.10610">
    <property type="entry name" value="ABC-type transport auxiliary lipoprotein component"/>
    <property type="match status" value="1"/>
</dbReference>
<dbReference type="Pfam" id="PF03886">
    <property type="entry name" value="ABC_trans_aux"/>
    <property type="match status" value="1"/>
</dbReference>
<keyword evidence="1" id="KW-0732">Signal</keyword>
<evidence type="ECO:0000313" key="3">
    <source>
        <dbReference type="EMBL" id="CTQ49682.1"/>
    </source>
</evidence>
<evidence type="ECO:0000256" key="1">
    <source>
        <dbReference type="SAM" id="SignalP"/>
    </source>
</evidence>
<protein>
    <recommendedName>
        <fullName evidence="2">ABC-type transport auxiliary lipoprotein component domain-containing protein</fullName>
    </recommendedName>
</protein>
<sequence>MTSLPARLAPLLLILAACGQTQYFAPPATQSEVRVNVRAQTVQVNEISIPEYAINQEIPIQQPDGSLTTDTDKLWADLPDRAMQGALTRHLNTITDARVAAEPWPLSGFPEVEVSIFVDDMIVQSNSILLLTGTYAMKSEVGRDSVGNFAISAPVIDLDSYTAIIAAHEAAWQQLAEVLARDL</sequence>
<dbReference type="STRING" id="420998.JDO7802_01698"/>
<organism evidence="3 4">
    <name type="scientific">Jannaschia donghaensis</name>
    <dbReference type="NCBI Taxonomy" id="420998"/>
    <lineage>
        <taxon>Bacteria</taxon>
        <taxon>Pseudomonadati</taxon>
        <taxon>Pseudomonadota</taxon>
        <taxon>Alphaproteobacteria</taxon>
        <taxon>Rhodobacterales</taxon>
        <taxon>Roseobacteraceae</taxon>
        <taxon>Jannaschia</taxon>
    </lineage>
</organism>
<feature type="chain" id="PRO_5005808027" description="ABC-type transport auxiliary lipoprotein component domain-containing protein" evidence="1">
    <location>
        <begin position="26"/>
        <end position="183"/>
    </location>
</feature>
<name>A0A0M6YH53_9RHOB</name>
<feature type="domain" description="ABC-type transport auxiliary lipoprotein component" evidence="2">
    <location>
        <begin position="26"/>
        <end position="179"/>
    </location>
</feature>
<dbReference type="OrthoDB" id="7858211at2"/>
<dbReference type="AlphaFoldDB" id="A0A0M6YH53"/>
<reference evidence="3 4" key="1">
    <citation type="submission" date="2015-07" db="EMBL/GenBank/DDBJ databases">
        <authorList>
            <person name="Noorani M."/>
        </authorList>
    </citation>
    <scope>NUCLEOTIDE SEQUENCE [LARGE SCALE GENOMIC DNA]</scope>
    <source>
        <strain evidence="3 4">CECT 7802</strain>
    </source>
</reference>
<accession>A0A0M6YH53</accession>